<reference evidence="11 12" key="1">
    <citation type="submission" date="2016-02" db="EMBL/GenBank/DDBJ databases">
        <title>Genome analysis of coral dinoflagellate symbionts highlights evolutionary adaptations to a symbiotic lifestyle.</title>
        <authorList>
            <person name="Aranda M."/>
            <person name="Li Y."/>
            <person name="Liew Y.J."/>
            <person name="Baumgarten S."/>
            <person name="Simakov O."/>
            <person name="Wilson M."/>
            <person name="Piel J."/>
            <person name="Ashoor H."/>
            <person name="Bougouffa S."/>
            <person name="Bajic V.B."/>
            <person name="Ryu T."/>
            <person name="Ravasi T."/>
            <person name="Bayer T."/>
            <person name="Micklem G."/>
            <person name="Kim H."/>
            <person name="Bhak J."/>
            <person name="Lajeunesse T.C."/>
            <person name="Voolstra C.R."/>
        </authorList>
    </citation>
    <scope>NUCLEOTIDE SEQUENCE [LARGE SCALE GENOMIC DNA]</scope>
    <source>
        <strain evidence="11 12">CCMP2467</strain>
    </source>
</reference>
<dbReference type="PANTHER" id="PTHR11352:SF0">
    <property type="entry name" value="PROLIFERATING CELL NUCLEAR ANTIGEN"/>
    <property type="match status" value="1"/>
</dbReference>
<dbReference type="GO" id="GO:0030337">
    <property type="term" value="F:DNA polymerase processivity factor activity"/>
    <property type="evidence" value="ECO:0007669"/>
    <property type="project" value="InterPro"/>
</dbReference>
<evidence type="ECO:0000256" key="6">
    <source>
        <dbReference type="RuleBase" id="RU000641"/>
    </source>
</evidence>
<keyword evidence="8" id="KW-1133">Transmembrane helix</keyword>
<evidence type="ECO:0000256" key="5">
    <source>
        <dbReference type="ARBA" id="ARBA00023242"/>
    </source>
</evidence>
<evidence type="ECO:0000256" key="1">
    <source>
        <dbReference type="ARBA" id="ARBA00004123"/>
    </source>
</evidence>
<comment type="similarity">
    <text evidence="2 7">Belongs to the PCNA family.</text>
</comment>
<dbReference type="PROSITE" id="PS01251">
    <property type="entry name" value="PCNA_1"/>
    <property type="match status" value="1"/>
</dbReference>
<dbReference type="Pfam" id="PF00705">
    <property type="entry name" value="PCNA_N"/>
    <property type="match status" value="1"/>
</dbReference>
<dbReference type="SUPFAM" id="SSF55979">
    <property type="entry name" value="DNA clamp"/>
    <property type="match status" value="2"/>
</dbReference>
<proteinExistence type="inferred from homology"/>
<feature type="domain" description="Proliferating cell nuclear antigen PCNA C-terminal" evidence="10">
    <location>
        <begin position="196"/>
        <end position="323"/>
    </location>
</feature>
<dbReference type="OrthoDB" id="534348at2759"/>
<protein>
    <recommendedName>
        <fullName evidence="6">DNA sliding clamp PCNA</fullName>
    </recommendedName>
</protein>
<dbReference type="NCBIfam" id="TIGR00590">
    <property type="entry name" value="pcna"/>
    <property type="match status" value="1"/>
</dbReference>
<dbReference type="InterPro" id="IPR046938">
    <property type="entry name" value="DNA_clamp_sf"/>
</dbReference>
<evidence type="ECO:0000313" key="12">
    <source>
        <dbReference type="Proteomes" id="UP000186817"/>
    </source>
</evidence>
<accession>A0A1Q9EV56</accession>
<sequence length="326" mass="36368">MPQDRCPAQRLKFKQSTAASNNVYHAASLVLTKVDMALSVHRPQRICIRFAGFAFVCLPVLCSLPNMAMVLDAQLQQAGLFKKVAESMKDLCKEVNFDCSEKGMQVQSMDSSHVALVSLMLRESAFAEFKCDRPVSLGMNVDSLTKILKMTGPSDTLKIRHRGDTDVVNFQCEGSDDRISEFDLKLFQIENEHMEIPEQHYKVVAKLPSSEFQKICRDLKEFGETLHLTGDKDGLKFVVSGDIGSGNVLLKPRETEKPEEKVSLTVHEPVTAAFALRYLVNFSKASPLCGSVTLGFAPDAPLLVQYDLETEEKGHMKFYLAPKIDE</sequence>
<evidence type="ECO:0000256" key="3">
    <source>
        <dbReference type="ARBA" id="ARBA00022705"/>
    </source>
</evidence>
<feature type="transmembrane region" description="Helical" evidence="8">
    <location>
        <begin position="46"/>
        <end position="68"/>
    </location>
</feature>
<keyword evidence="3 7" id="KW-0235">DNA replication</keyword>
<dbReference type="GO" id="GO:0006275">
    <property type="term" value="P:regulation of DNA replication"/>
    <property type="evidence" value="ECO:0007669"/>
    <property type="project" value="InterPro"/>
</dbReference>
<dbReference type="AlphaFoldDB" id="A0A1Q9EV56"/>
<gene>
    <name evidence="11" type="primary">PCNA</name>
    <name evidence="11" type="ORF">AK812_SmicGene4869</name>
</gene>
<comment type="caution">
    <text evidence="11">The sequence shown here is derived from an EMBL/GenBank/DDBJ whole genome shotgun (WGS) entry which is preliminary data.</text>
</comment>
<dbReference type="FunFam" id="3.10.150.10:FF:000006">
    <property type="entry name" value="Proliferating cell nuclear antigen"/>
    <property type="match status" value="1"/>
</dbReference>
<dbReference type="GO" id="GO:0006298">
    <property type="term" value="P:mismatch repair"/>
    <property type="evidence" value="ECO:0007669"/>
    <property type="project" value="TreeGrafter"/>
</dbReference>
<evidence type="ECO:0000256" key="8">
    <source>
        <dbReference type="SAM" id="Phobius"/>
    </source>
</evidence>
<feature type="domain" description="Proliferating cell nuclear antigen PCNA N-terminal" evidence="9">
    <location>
        <begin position="71"/>
        <end position="191"/>
    </location>
</feature>
<dbReference type="InterPro" id="IPR022649">
    <property type="entry name" value="Pr_cel_nuc_antig_C"/>
</dbReference>
<dbReference type="Pfam" id="PF02747">
    <property type="entry name" value="PCNA_C"/>
    <property type="match status" value="1"/>
</dbReference>
<dbReference type="InterPro" id="IPR022659">
    <property type="entry name" value="Pr_cel_nuc_antig_CS"/>
</dbReference>
<dbReference type="PROSITE" id="PS00293">
    <property type="entry name" value="PCNA_2"/>
    <property type="match status" value="1"/>
</dbReference>
<dbReference type="GO" id="GO:0003677">
    <property type="term" value="F:DNA binding"/>
    <property type="evidence" value="ECO:0007669"/>
    <property type="project" value="UniProtKB-KW"/>
</dbReference>
<dbReference type="CDD" id="cd00577">
    <property type="entry name" value="PCNA"/>
    <property type="match status" value="1"/>
</dbReference>
<evidence type="ECO:0000259" key="10">
    <source>
        <dbReference type="Pfam" id="PF02747"/>
    </source>
</evidence>
<evidence type="ECO:0000256" key="2">
    <source>
        <dbReference type="ARBA" id="ARBA00010462"/>
    </source>
</evidence>
<keyword evidence="4 7" id="KW-0238">DNA-binding</keyword>
<comment type="function">
    <text evidence="6">This protein is an auxiliary protein of DNA polymerase delta and is involved in the control of eukaryotic DNA replication by increasing the polymerase's processivity during elongation of the leading strand.</text>
</comment>
<dbReference type="PANTHER" id="PTHR11352">
    <property type="entry name" value="PROLIFERATING CELL NUCLEAR ANTIGEN"/>
    <property type="match status" value="1"/>
</dbReference>
<keyword evidence="5 6" id="KW-0539">Nucleus</keyword>
<dbReference type="InterPro" id="IPR000730">
    <property type="entry name" value="Pr_cel_nuc_antig"/>
</dbReference>
<dbReference type="InterPro" id="IPR022648">
    <property type="entry name" value="Pr_cel_nuc_antig_N"/>
</dbReference>
<evidence type="ECO:0000256" key="4">
    <source>
        <dbReference type="ARBA" id="ARBA00023125"/>
    </source>
</evidence>
<evidence type="ECO:0000259" key="9">
    <source>
        <dbReference type="Pfam" id="PF00705"/>
    </source>
</evidence>
<dbReference type="Proteomes" id="UP000186817">
    <property type="component" value="Unassembled WGS sequence"/>
</dbReference>
<name>A0A1Q9EV56_SYMMI</name>
<keyword evidence="8" id="KW-0472">Membrane</keyword>
<dbReference type="GO" id="GO:0019985">
    <property type="term" value="P:translesion synthesis"/>
    <property type="evidence" value="ECO:0007669"/>
    <property type="project" value="TreeGrafter"/>
</dbReference>
<dbReference type="EMBL" id="LSRX01000061">
    <property type="protein sequence ID" value="OLQ11308.1"/>
    <property type="molecule type" value="Genomic_DNA"/>
</dbReference>
<keyword evidence="8" id="KW-0812">Transmembrane</keyword>
<organism evidence="11 12">
    <name type="scientific">Symbiodinium microadriaticum</name>
    <name type="common">Dinoflagellate</name>
    <name type="synonym">Zooxanthella microadriatica</name>
    <dbReference type="NCBI Taxonomy" id="2951"/>
    <lineage>
        <taxon>Eukaryota</taxon>
        <taxon>Sar</taxon>
        <taxon>Alveolata</taxon>
        <taxon>Dinophyceae</taxon>
        <taxon>Suessiales</taxon>
        <taxon>Symbiodiniaceae</taxon>
        <taxon>Symbiodinium</taxon>
    </lineage>
</organism>
<dbReference type="GO" id="GO:0043626">
    <property type="term" value="C:PCNA complex"/>
    <property type="evidence" value="ECO:0007669"/>
    <property type="project" value="TreeGrafter"/>
</dbReference>
<keyword evidence="12" id="KW-1185">Reference proteome</keyword>
<dbReference type="HAMAP" id="MF_00317">
    <property type="entry name" value="DNApol_clamp_arch"/>
    <property type="match status" value="1"/>
</dbReference>
<evidence type="ECO:0000313" key="11">
    <source>
        <dbReference type="EMBL" id="OLQ11308.1"/>
    </source>
</evidence>
<comment type="subcellular location">
    <subcellularLocation>
        <location evidence="1 6">Nucleus</location>
    </subcellularLocation>
</comment>
<dbReference type="Gene3D" id="3.10.150.10">
    <property type="entry name" value="DNA Polymerase III, subunit A, domain 2"/>
    <property type="match status" value="2"/>
</dbReference>
<dbReference type="OMA" id="EMKLINM"/>
<evidence type="ECO:0000256" key="7">
    <source>
        <dbReference type="RuleBase" id="RU003671"/>
    </source>
</evidence>
<dbReference type="PRINTS" id="PR00339">
    <property type="entry name" value="PCNACYCLIN"/>
</dbReference>
<dbReference type="GO" id="GO:0006272">
    <property type="term" value="P:leading strand elongation"/>
    <property type="evidence" value="ECO:0007669"/>
    <property type="project" value="TreeGrafter"/>
</dbReference>